<comment type="caution">
    <text evidence="2">The sequence shown here is derived from an EMBL/GenBank/DDBJ whole genome shotgun (WGS) entry which is preliminary data.</text>
</comment>
<feature type="compositionally biased region" description="Basic residues" evidence="1">
    <location>
        <begin position="80"/>
        <end position="92"/>
    </location>
</feature>
<dbReference type="OrthoDB" id="428895at2759"/>
<dbReference type="EMBL" id="ML996090">
    <property type="protein sequence ID" value="KAF2149914.1"/>
    <property type="molecule type" value="Genomic_DNA"/>
</dbReference>
<protein>
    <submittedName>
        <fullName evidence="2">Uncharacterized protein</fullName>
    </submittedName>
</protein>
<accession>A0A9P4IZY0</accession>
<name>A0A9P4IZY0_9PEZI</name>
<dbReference type="Gene3D" id="1.20.58.1070">
    <property type="match status" value="1"/>
</dbReference>
<dbReference type="Pfam" id="PF04938">
    <property type="entry name" value="SIP1"/>
    <property type="match status" value="1"/>
</dbReference>
<sequence length="386" mass="42169">MSKRKRTDFEDGIQNASGSKYGAIEGVDGTPQPISYDEEDNTPDTPPTPPGPYSYTAEKRHALYENHAAEQDEELSTNRDKKRQNRPRKRPSKPQLNHYFGQHGVFPEPAARASKEVGAEAEAEALSSDPATDTDNEPAHEAWTYLRAVRAEAEGLPVVYRAHDAEQHAHNPTTRRQSVEGFFMSDGACIAAPRAEETAQGLSMAQTAYYTALTQRFVRHRARLRRAQTQGGSDVEGTCAARLAKLEDPPSAVVGLGQDATLRLLTALDEALDAALGDETQGIIPPVLGRWAWALLGVLTEVGELRSGEVGVVRDLAKRAAWGMSWLRMRGGDELEVARRRALGVLGVEEGREGTMAMLESIVTVVGECYGQRDLLEGRLAWAEGL</sequence>
<evidence type="ECO:0000256" key="1">
    <source>
        <dbReference type="SAM" id="MobiDB-lite"/>
    </source>
</evidence>
<gene>
    <name evidence="2" type="ORF">K461DRAFT_270479</name>
</gene>
<feature type="compositionally biased region" description="Basic and acidic residues" evidence="1">
    <location>
        <begin position="57"/>
        <end position="70"/>
    </location>
</feature>
<organism evidence="2 3">
    <name type="scientific">Myriangium duriaei CBS 260.36</name>
    <dbReference type="NCBI Taxonomy" id="1168546"/>
    <lineage>
        <taxon>Eukaryota</taxon>
        <taxon>Fungi</taxon>
        <taxon>Dikarya</taxon>
        <taxon>Ascomycota</taxon>
        <taxon>Pezizomycotina</taxon>
        <taxon>Dothideomycetes</taxon>
        <taxon>Dothideomycetidae</taxon>
        <taxon>Myriangiales</taxon>
        <taxon>Myriangiaceae</taxon>
        <taxon>Myriangium</taxon>
    </lineage>
</organism>
<evidence type="ECO:0000313" key="2">
    <source>
        <dbReference type="EMBL" id="KAF2149914.1"/>
    </source>
</evidence>
<evidence type="ECO:0000313" key="3">
    <source>
        <dbReference type="Proteomes" id="UP000799439"/>
    </source>
</evidence>
<dbReference type="Proteomes" id="UP000799439">
    <property type="component" value="Unassembled WGS sequence"/>
</dbReference>
<proteinExistence type="predicted"/>
<dbReference type="AlphaFoldDB" id="A0A9P4IZY0"/>
<keyword evidence="3" id="KW-1185">Reference proteome</keyword>
<dbReference type="GO" id="GO:0000387">
    <property type="term" value="P:spliceosomal snRNP assembly"/>
    <property type="evidence" value="ECO:0007669"/>
    <property type="project" value="InterPro"/>
</dbReference>
<feature type="region of interest" description="Disordered" evidence="1">
    <location>
        <begin position="1"/>
        <end position="137"/>
    </location>
</feature>
<dbReference type="InterPro" id="IPR035426">
    <property type="entry name" value="Gemin2/Brr1"/>
</dbReference>
<reference evidence="2" key="1">
    <citation type="journal article" date="2020" name="Stud. Mycol.">
        <title>101 Dothideomycetes genomes: a test case for predicting lifestyles and emergence of pathogens.</title>
        <authorList>
            <person name="Haridas S."/>
            <person name="Albert R."/>
            <person name="Binder M."/>
            <person name="Bloem J."/>
            <person name="Labutti K."/>
            <person name="Salamov A."/>
            <person name="Andreopoulos B."/>
            <person name="Baker S."/>
            <person name="Barry K."/>
            <person name="Bills G."/>
            <person name="Bluhm B."/>
            <person name="Cannon C."/>
            <person name="Castanera R."/>
            <person name="Culley D."/>
            <person name="Daum C."/>
            <person name="Ezra D."/>
            <person name="Gonzalez J."/>
            <person name="Henrissat B."/>
            <person name="Kuo A."/>
            <person name="Liang C."/>
            <person name="Lipzen A."/>
            <person name="Lutzoni F."/>
            <person name="Magnuson J."/>
            <person name="Mondo S."/>
            <person name="Nolan M."/>
            <person name="Ohm R."/>
            <person name="Pangilinan J."/>
            <person name="Park H.-J."/>
            <person name="Ramirez L."/>
            <person name="Alfaro M."/>
            <person name="Sun H."/>
            <person name="Tritt A."/>
            <person name="Yoshinaga Y."/>
            <person name="Zwiers L.-H."/>
            <person name="Turgeon B."/>
            <person name="Goodwin S."/>
            <person name="Spatafora J."/>
            <person name="Crous P."/>
            <person name="Grigoriev I."/>
        </authorList>
    </citation>
    <scope>NUCLEOTIDE SEQUENCE</scope>
    <source>
        <strain evidence="2">CBS 260.36</strain>
    </source>
</reference>